<evidence type="ECO:0000313" key="1">
    <source>
        <dbReference type="EMBL" id="GFP89761.1"/>
    </source>
</evidence>
<organism evidence="1 2">
    <name type="scientific">Phtheirospermum japonicum</name>
    <dbReference type="NCBI Taxonomy" id="374723"/>
    <lineage>
        <taxon>Eukaryota</taxon>
        <taxon>Viridiplantae</taxon>
        <taxon>Streptophyta</taxon>
        <taxon>Embryophyta</taxon>
        <taxon>Tracheophyta</taxon>
        <taxon>Spermatophyta</taxon>
        <taxon>Magnoliopsida</taxon>
        <taxon>eudicotyledons</taxon>
        <taxon>Gunneridae</taxon>
        <taxon>Pentapetalae</taxon>
        <taxon>asterids</taxon>
        <taxon>lamiids</taxon>
        <taxon>Lamiales</taxon>
        <taxon>Orobanchaceae</taxon>
        <taxon>Orobanchaceae incertae sedis</taxon>
        <taxon>Phtheirospermum</taxon>
    </lineage>
</organism>
<dbReference type="SUPFAM" id="SSF52047">
    <property type="entry name" value="RNI-like"/>
    <property type="match status" value="1"/>
</dbReference>
<proteinExistence type="predicted"/>
<dbReference type="AlphaFoldDB" id="A0A830C684"/>
<reference evidence="1" key="1">
    <citation type="submission" date="2020-07" db="EMBL/GenBank/DDBJ databases">
        <title>Ethylene signaling mediates host invasion by parasitic plants.</title>
        <authorList>
            <person name="Yoshida S."/>
        </authorList>
    </citation>
    <scope>NUCLEOTIDE SEQUENCE</scope>
    <source>
        <strain evidence="1">Okayama</strain>
    </source>
</reference>
<dbReference type="EMBL" id="BMAC01000201">
    <property type="protein sequence ID" value="GFP89761.1"/>
    <property type="molecule type" value="Genomic_DNA"/>
</dbReference>
<dbReference type="PANTHER" id="PTHR31900">
    <property type="entry name" value="F-BOX/RNI SUPERFAMILY PROTEIN-RELATED"/>
    <property type="match status" value="1"/>
</dbReference>
<dbReference type="Gene3D" id="3.80.10.10">
    <property type="entry name" value="Ribonuclease Inhibitor"/>
    <property type="match status" value="1"/>
</dbReference>
<dbReference type="InterPro" id="IPR032675">
    <property type="entry name" value="LRR_dom_sf"/>
</dbReference>
<keyword evidence="2" id="KW-1185">Reference proteome</keyword>
<gene>
    <name evidence="1" type="ORF">PHJA_001119900</name>
</gene>
<sequence>MDLPWTSHNPEFMSHFTQFVTQFLSRRNDTSTINKFGLTSNDMPTDSIFVEKCIDYAIDHGVRHLAIDTYCHPTPLRLPDGLFASHTLRALKVKQYTCSFAVPKPLIMPNLETLYLDSFEFKGGADNLYSFPKEPFSGFPNLEELTIHNCEVSGLIIRSARLRVLEISFQGPFFSREEKIEEISVPGLVSFRYKGYYSLICPKMDLPCLEDVYFDNFEHFEAPYTDDIKKKMPINLVRMLQQLGNANPTPFPYIKCLKLKRQRRYLNDPVMDTVSPTLMNYLTEGCAIGDSVVVKF</sequence>
<evidence type="ECO:0000313" key="2">
    <source>
        <dbReference type="Proteomes" id="UP000653305"/>
    </source>
</evidence>
<dbReference type="InterPro" id="IPR050232">
    <property type="entry name" value="FBL13/AtMIF1-like"/>
</dbReference>
<dbReference type="OrthoDB" id="888406at2759"/>
<name>A0A830C684_9LAMI</name>
<comment type="caution">
    <text evidence="1">The sequence shown here is derived from an EMBL/GenBank/DDBJ whole genome shotgun (WGS) entry which is preliminary data.</text>
</comment>
<accession>A0A830C684</accession>
<dbReference type="PANTHER" id="PTHR31900:SF30">
    <property type="entry name" value="SUPERFAMILY PROTEIN, PUTATIVE-RELATED"/>
    <property type="match status" value="1"/>
</dbReference>
<dbReference type="Proteomes" id="UP000653305">
    <property type="component" value="Unassembled WGS sequence"/>
</dbReference>
<protein>
    <submittedName>
        <fullName evidence="1">Putative F-box/LRR-repeat protein at3g44810</fullName>
    </submittedName>
</protein>